<organism evidence="3 4">
    <name type="scientific">Thanatephorus cucumeris (strain AG1-IB / isolate 7/3/14)</name>
    <name type="common">Lettuce bottom rot fungus</name>
    <name type="synonym">Rhizoctonia solani</name>
    <dbReference type="NCBI Taxonomy" id="1108050"/>
    <lineage>
        <taxon>Eukaryota</taxon>
        <taxon>Fungi</taxon>
        <taxon>Dikarya</taxon>
        <taxon>Basidiomycota</taxon>
        <taxon>Agaricomycotina</taxon>
        <taxon>Agaricomycetes</taxon>
        <taxon>Cantharellales</taxon>
        <taxon>Ceratobasidiaceae</taxon>
        <taxon>Rhizoctonia</taxon>
        <taxon>Rhizoctonia solani AG-1</taxon>
    </lineage>
</organism>
<keyword evidence="2" id="KW-0472">Membrane</keyword>
<feature type="compositionally biased region" description="Polar residues" evidence="1">
    <location>
        <begin position="221"/>
        <end position="232"/>
    </location>
</feature>
<sequence length="298" mass="31575">MTTVIVTPTIAVPTGTGSVSYSLYQGSSVGTATELASSALPTQLIFDSKAGGAPVGFATTGNAATMSVSPVLVGTADVAKSVIATSTSSPIPTQTAILEKAEKLKPPVLAIVLGVVGVVIALSIAMLFCFIWSRNRSRKRKMHRRAQSEEFGNAPPAGGVIRKLGQAYEKSPSAADPFSDIHASEPPTDPFADPEKPAHGHARAGSDSFMSMGPPRAPYTHQPSASTGSTESGRAKKREMEEARRKDMAALNNLVPFFICFWFLPVHNSPPLSPCASTTPFFVFILFSSPHMERIHLH</sequence>
<name>A0A0B7FFW9_THACB</name>
<keyword evidence="2" id="KW-0812">Transmembrane</keyword>
<evidence type="ECO:0000313" key="3">
    <source>
        <dbReference type="EMBL" id="CEL55062.1"/>
    </source>
</evidence>
<protein>
    <recommendedName>
        <fullName evidence="5">SKG6 domain-containing protein</fullName>
    </recommendedName>
</protein>
<feature type="transmembrane region" description="Helical" evidence="2">
    <location>
        <begin position="108"/>
        <end position="132"/>
    </location>
</feature>
<reference evidence="3 4" key="1">
    <citation type="submission" date="2014-11" db="EMBL/GenBank/DDBJ databases">
        <authorList>
            <person name="Wibberg Daniel"/>
        </authorList>
    </citation>
    <scope>NUCLEOTIDE SEQUENCE [LARGE SCALE GENOMIC DNA]</scope>
    <source>
        <strain evidence="3">Rhizoctonia solani AG1-IB 7/3/14</strain>
    </source>
</reference>
<feature type="transmembrane region" description="Helical" evidence="2">
    <location>
        <begin position="248"/>
        <end position="265"/>
    </location>
</feature>
<dbReference type="AlphaFoldDB" id="A0A0B7FFW9"/>
<keyword evidence="2" id="KW-1133">Transmembrane helix</keyword>
<gene>
    <name evidence="3" type="ORF">RSOLAG1IB_01070</name>
</gene>
<evidence type="ECO:0000256" key="1">
    <source>
        <dbReference type="SAM" id="MobiDB-lite"/>
    </source>
</evidence>
<evidence type="ECO:0008006" key="5">
    <source>
        <dbReference type="Google" id="ProtNLM"/>
    </source>
</evidence>
<dbReference type="Proteomes" id="UP000059188">
    <property type="component" value="Unassembled WGS sequence"/>
</dbReference>
<keyword evidence="4" id="KW-1185">Reference proteome</keyword>
<proteinExistence type="predicted"/>
<dbReference type="EMBL" id="LN679101">
    <property type="protein sequence ID" value="CEL55062.1"/>
    <property type="molecule type" value="Genomic_DNA"/>
</dbReference>
<evidence type="ECO:0000313" key="4">
    <source>
        <dbReference type="Proteomes" id="UP000059188"/>
    </source>
</evidence>
<evidence type="ECO:0000256" key="2">
    <source>
        <dbReference type="SAM" id="Phobius"/>
    </source>
</evidence>
<feature type="region of interest" description="Disordered" evidence="1">
    <location>
        <begin position="171"/>
        <end position="244"/>
    </location>
</feature>
<dbReference type="OrthoDB" id="3242486at2759"/>
<accession>A0A0B7FFW9</accession>